<proteinExistence type="inferred from homology"/>
<evidence type="ECO:0000256" key="2">
    <source>
        <dbReference type="ARBA" id="ARBA00009399"/>
    </source>
</evidence>
<dbReference type="GO" id="GO:0005886">
    <property type="term" value="C:plasma membrane"/>
    <property type="evidence" value="ECO:0007669"/>
    <property type="project" value="TreeGrafter"/>
</dbReference>
<organism evidence="6 7">
    <name type="scientific">Paenibacillus baekrokdamisoli</name>
    <dbReference type="NCBI Taxonomy" id="1712516"/>
    <lineage>
        <taxon>Bacteria</taxon>
        <taxon>Bacillati</taxon>
        <taxon>Bacillota</taxon>
        <taxon>Bacilli</taxon>
        <taxon>Bacillales</taxon>
        <taxon>Paenibacillaceae</taxon>
        <taxon>Paenibacillus</taxon>
    </lineage>
</organism>
<evidence type="ECO:0000313" key="7">
    <source>
        <dbReference type="Proteomes" id="UP000275368"/>
    </source>
</evidence>
<evidence type="ECO:0000256" key="1">
    <source>
        <dbReference type="ARBA" id="ARBA00004141"/>
    </source>
</evidence>
<dbReference type="PANTHER" id="PTHR38459:SF1">
    <property type="entry name" value="PROPHAGE BACTOPRENOL-LINKED GLUCOSE TRANSLOCASE HOMOLOG"/>
    <property type="match status" value="1"/>
</dbReference>
<dbReference type="Proteomes" id="UP000275368">
    <property type="component" value="Chromosome"/>
</dbReference>
<dbReference type="KEGG" id="pbk:Back11_20880"/>
<evidence type="ECO:0000313" key="6">
    <source>
        <dbReference type="EMBL" id="BBH20743.1"/>
    </source>
</evidence>
<accession>A0A3G9J7A9</accession>
<dbReference type="InterPro" id="IPR051401">
    <property type="entry name" value="GtrA_CellWall_Glycosyl"/>
</dbReference>
<keyword evidence="3" id="KW-0812">Transmembrane</keyword>
<reference evidence="6 7" key="1">
    <citation type="submission" date="2018-11" db="EMBL/GenBank/DDBJ databases">
        <title>Complete genome sequence of Paenibacillus baekrokdamisoli strain KCTC 33723.</title>
        <authorList>
            <person name="Kang S.W."/>
            <person name="Lee K.C."/>
            <person name="Kim K.K."/>
            <person name="Kim J.S."/>
            <person name="Kim D.S."/>
            <person name="Ko S.H."/>
            <person name="Yang S.H."/>
            <person name="Lee J.S."/>
        </authorList>
    </citation>
    <scope>NUCLEOTIDE SEQUENCE [LARGE SCALE GENOMIC DNA]</scope>
    <source>
        <strain evidence="6 7">KCTC 33723</strain>
    </source>
</reference>
<comment type="similarity">
    <text evidence="2">Belongs to the GtrA family.</text>
</comment>
<evidence type="ECO:0000256" key="4">
    <source>
        <dbReference type="ARBA" id="ARBA00022989"/>
    </source>
</evidence>
<dbReference type="Pfam" id="PF04138">
    <property type="entry name" value="GtrA_DPMS_TM"/>
    <property type="match status" value="1"/>
</dbReference>
<keyword evidence="4" id="KW-1133">Transmembrane helix</keyword>
<gene>
    <name evidence="6" type="primary">yngA</name>
    <name evidence="6" type="ORF">Back11_20880</name>
</gene>
<evidence type="ECO:0000256" key="3">
    <source>
        <dbReference type="ARBA" id="ARBA00022692"/>
    </source>
</evidence>
<dbReference type="InterPro" id="IPR007267">
    <property type="entry name" value="GtrA_DPMS_TM"/>
</dbReference>
<evidence type="ECO:0000256" key="5">
    <source>
        <dbReference type="ARBA" id="ARBA00023136"/>
    </source>
</evidence>
<name>A0A3G9J7A9_9BACL</name>
<comment type="subcellular location">
    <subcellularLocation>
        <location evidence="1">Membrane</location>
        <topology evidence="1">Multi-pass membrane protein</topology>
    </subcellularLocation>
</comment>
<protein>
    <submittedName>
        <fullName evidence="6">Putative membrane protein YngA</fullName>
    </submittedName>
</protein>
<dbReference type="EMBL" id="AP019308">
    <property type="protein sequence ID" value="BBH20743.1"/>
    <property type="molecule type" value="Genomic_DNA"/>
</dbReference>
<dbReference type="AlphaFoldDB" id="A0A3G9J7A9"/>
<keyword evidence="5" id="KW-0472">Membrane</keyword>
<sequence length="141" mass="15805">MMRVTKLAGLVPMLKFGSVGLINTVVDIAVFTLLTTLGVTAIVAQVISYSCGVLNSYYMNRSWTFQKKKQVRGQWLKFLVVNLISLAVITVLLSLLHEHTELPLFFCKLIATAFSVVLNYIGSRYWAFGSRANNKPNMLQE</sequence>
<dbReference type="GO" id="GO:0000271">
    <property type="term" value="P:polysaccharide biosynthetic process"/>
    <property type="evidence" value="ECO:0007669"/>
    <property type="project" value="InterPro"/>
</dbReference>
<dbReference type="PANTHER" id="PTHR38459">
    <property type="entry name" value="PROPHAGE BACTOPRENOL-LINKED GLUCOSE TRANSLOCASE HOMOLOG"/>
    <property type="match status" value="1"/>
</dbReference>
<keyword evidence="7" id="KW-1185">Reference proteome</keyword>
<dbReference type="RefSeq" id="WP_164522758.1">
    <property type="nucleotide sequence ID" value="NZ_AP019308.1"/>
</dbReference>